<evidence type="ECO:0000256" key="7">
    <source>
        <dbReference type="ARBA" id="ARBA00023224"/>
    </source>
</evidence>
<evidence type="ECO:0000256" key="2">
    <source>
        <dbReference type="ARBA" id="ARBA00022692"/>
    </source>
</evidence>
<dbReference type="PANTHER" id="PTHR10489:SF932">
    <property type="entry name" value="G-PROTEIN COUPLED RECEPTORS FAMILY 1 PROFILE DOMAIN-CONTAINING PROTEIN"/>
    <property type="match status" value="1"/>
</dbReference>
<dbReference type="GeneTree" id="ENSGT01130000278323"/>
<feature type="transmembrane region" description="Helical" evidence="9">
    <location>
        <begin position="25"/>
        <end position="49"/>
    </location>
</feature>
<feature type="transmembrane region" description="Helical" evidence="9">
    <location>
        <begin position="193"/>
        <end position="215"/>
    </location>
</feature>
<feature type="transmembrane region" description="Helical" evidence="9">
    <location>
        <begin position="106"/>
        <end position="130"/>
    </location>
</feature>
<evidence type="ECO:0000256" key="3">
    <source>
        <dbReference type="ARBA" id="ARBA00022989"/>
    </source>
</evidence>
<feature type="transmembrane region" description="Helical" evidence="9">
    <location>
        <begin position="236"/>
        <end position="254"/>
    </location>
</feature>
<proteinExistence type="inferred from homology"/>
<evidence type="ECO:0000313" key="12">
    <source>
        <dbReference type="Proteomes" id="UP000007875"/>
    </source>
</evidence>
<organism evidence="11 12">
    <name type="scientific">Ciona savignyi</name>
    <name type="common">Pacific transparent sea squirt</name>
    <dbReference type="NCBI Taxonomy" id="51511"/>
    <lineage>
        <taxon>Eukaryota</taxon>
        <taxon>Metazoa</taxon>
        <taxon>Chordata</taxon>
        <taxon>Tunicata</taxon>
        <taxon>Ascidiacea</taxon>
        <taxon>Phlebobranchia</taxon>
        <taxon>Cionidae</taxon>
        <taxon>Ciona</taxon>
    </lineage>
</organism>
<dbReference type="SUPFAM" id="SSF81321">
    <property type="entry name" value="Family A G protein-coupled receptor-like"/>
    <property type="match status" value="1"/>
</dbReference>
<dbReference type="InterPro" id="IPR017452">
    <property type="entry name" value="GPCR_Rhodpsn_7TM"/>
</dbReference>
<keyword evidence="4 8" id="KW-0297">G-protein coupled receptor</keyword>
<dbReference type="eggNOG" id="KOG3656">
    <property type="taxonomic scope" value="Eukaryota"/>
</dbReference>
<dbReference type="PROSITE" id="PS50262">
    <property type="entry name" value="G_PROTEIN_RECEP_F1_2"/>
    <property type="match status" value="1"/>
</dbReference>
<dbReference type="PROSITE" id="PS00237">
    <property type="entry name" value="G_PROTEIN_RECEP_F1_1"/>
    <property type="match status" value="1"/>
</dbReference>
<comment type="similarity">
    <text evidence="8">Belongs to the G-protein coupled receptor 1 family.</text>
</comment>
<evidence type="ECO:0000256" key="9">
    <source>
        <dbReference type="SAM" id="Phobius"/>
    </source>
</evidence>
<evidence type="ECO:0000313" key="11">
    <source>
        <dbReference type="Ensembl" id="ENSCSAVP00000012458.1"/>
    </source>
</evidence>
<feature type="transmembrane region" description="Helical" evidence="9">
    <location>
        <begin position="142"/>
        <end position="162"/>
    </location>
</feature>
<dbReference type="PRINTS" id="PR00526">
    <property type="entry name" value="FMETLEUPHER"/>
</dbReference>
<dbReference type="InterPro" id="IPR050119">
    <property type="entry name" value="CCR1-9-like"/>
</dbReference>
<dbReference type="Proteomes" id="UP000007875">
    <property type="component" value="Unassembled WGS sequence"/>
</dbReference>
<sequence length="269" mass="30273">MTTPTNAVDIGVTESMTSPNVIKALVLPIAYGLVCAVGLIGNGLVIYIIQFKIREKSLTDIYVTNLAIADFIFLAMLPFWIIDLAANDRWLFGRAMCKLASASTHIHMYASVLLLTAMAVDRFIAVVCYINSRKYRTKQRAVVGCGILWAIATCMSVVPHQFREVITFNGISRCTWTFDDQRATDRFWYLTHFLFRSVIGFVLPFLIIAVCYIWIAVFLKARKTSGRLTSQRQDKATIMVLVVIGLFLVCWLPNQISNFIFVGQGMGFI</sequence>
<evidence type="ECO:0000256" key="4">
    <source>
        <dbReference type="ARBA" id="ARBA00023040"/>
    </source>
</evidence>
<dbReference type="GO" id="GO:0016020">
    <property type="term" value="C:membrane"/>
    <property type="evidence" value="ECO:0007669"/>
    <property type="project" value="UniProtKB-SubCell"/>
</dbReference>
<comment type="subcellular location">
    <subcellularLocation>
        <location evidence="1">Membrane</location>
        <topology evidence="1">Multi-pass membrane protein</topology>
    </subcellularLocation>
</comment>
<protein>
    <recommendedName>
        <fullName evidence="10">G-protein coupled receptors family 1 profile domain-containing protein</fullName>
    </recommendedName>
</protein>
<feature type="transmembrane region" description="Helical" evidence="9">
    <location>
        <begin position="61"/>
        <end position="86"/>
    </location>
</feature>
<keyword evidence="6 8" id="KW-0675">Receptor</keyword>
<evidence type="ECO:0000256" key="1">
    <source>
        <dbReference type="ARBA" id="ARBA00004141"/>
    </source>
</evidence>
<accession>H2Z4E6</accession>
<keyword evidence="2 8" id="KW-0812">Transmembrane</keyword>
<name>H2Z4E6_CIOSA</name>
<keyword evidence="12" id="KW-1185">Reference proteome</keyword>
<dbReference type="Ensembl" id="ENSCSAVT00000012602.1">
    <property type="protein sequence ID" value="ENSCSAVP00000012458.1"/>
    <property type="gene ID" value="ENSCSAVG00000007314.1"/>
</dbReference>
<keyword evidence="3 9" id="KW-1133">Transmembrane helix</keyword>
<keyword evidence="5 9" id="KW-0472">Membrane</keyword>
<dbReference type="STRING" id="51511.ENSCSAVP00000012458"/>
<evidence type="ECO:0000259" key="10">
    <source>
        <dbReference type="PROSITE" id="PS50262"/>
    </source>
</evidence>
<dbReference type="Gene3D" id="1.20.1070.10">
    <property type="entry name" value="Rhodopsin 7-helix transmembrane proteins"/>
    <property type="match status" value="1"/>
</dbReference>
<reference evidence="11" key="3">
    <citation type="submission" date="2025-09" db="UniProtKB">
        <authorList>
            <consortium name="Ensembl"/>
        </authorList>
    </citation>
    <scope>IDENTIFICATION</scope>
</reference>
<dbReference type="InParanoid" id="H2Z4E6"/>
<evidence type="ECO:0000256" key="6">
    <source>
        <dbReference type="ARBA" id="ARBA00023170"/>
    </source>
</evidence>
<dbReference type="Pfam" id="PF00001">
    <property type="entry name" value="7tm_1"/>
    <property type="match status" value="1"/>
</dbReference>
<dbReference type="InterPro" id="IPR000276">
    <property type="entry name" value="GPCR_Rhodpsn"/>
</dbReference>
<evidence type="ECO:0000256" key="5">
    <source>
        <dbReference type="ARBA" id="ARBA00023136"/>
    </source>
</evidence>
<dbReference type="PANTHER" id="PTHR10489">
    <property type="entry name" value="CELL ADHESION MOLECULE"/>
    <property type="match status" value="1"/>
</dbReference>
<dbReference type="AlphaFoldDB" id="H2Z4E6"/>
<dbReference type="HOGENOM" id="CLU_009579_8_1_1"/>
<feature type="domain" description="G-protein coupled receptors family 1 profile" evidence="10">
    <location>
        <begin position="41"/>
        <end position="269"/>
    </location>
</feature>
<keyword evidence="7 8" id="KW-0807">Transducer</keyword>
<evidence type="ECO:0000256" key="8">
    <source>
        <dbReference type="RuleBase" id="RU000688"/>
    </source>
</evidence>
<reference evidence="11" key="2">
    <citation type="submission" date="2025-08" db="UniProtKB">
        <authorList>
            <consortium name="Ensembl"/>
        </authorList>
    </citation>
    <scope>IDENTIFICATION</scope>
</reference>
<reference evidence="12" key="1">
    <citation type="submission" date="2003-08" db="EMBL/GenBank/DDBJ databases">
        <authorList>
            <person name="Birren B."/>
            <person name="Nusbaum C."/>
            <person name="Abebe A."/>
            <person name="Abouelleil A."/>
            <person name="Adekoya E."/>
            <person name="Ait-zahra M."/>
            <person name="Allen N."/>
            <person name="Allen T."/>
            <person name="An P."/>
            <person name="Anderson M."/>
            <person name="Anderson S."/>
            <person name="Arachchi H."/>
            <person name="Armbruster J."/>
            <person name="Bachantsang P."/>
            <person name="Baldwin J."/>
            <person name="Barry A."/>
            <person name="Bayul T."/>
            <person name="Blitshsteyn B."/>
            <person name="Bloom T."/>
            <person name="Blye J."/>
            <person name="Boguslavskiy L."/>
            <person name="Borowsky M."/>
            <person name="Boukhgalter B."/>
            <person name="Brunache A."/>
            <person name="Butler J."/>
            <person name="Calixte N."/>
            <person name="Calvo S."/>
            <person name="Camarata J."/>
            <person name="Campo K."/>
            <person name="Chang J."/>
            <person name="Cheshatsang Y."/>
            <person name="Citroen M."/>
            <person name="Collymore A."/>
            <person name="Considine T."/>
            <person name="Cook A."/>
            <person name="Cooke P."/>
            <person name="Corum B."/>
            <person name="Cuomo C."/>
            <person name="David R."/>
            <person name="Dawoe T."/>
            <person name="Degray S."/>
            <person name="Dodge S."/>
            <person name="Dooley K."/>
            <person name="Dorje P."/>
            <person name="Dorjee K."/>
            <person name="Dorris L."/>
            <person name="Duffey N."/>
            <person name="Dupes A."/>
            <person name="Elkins T."/>
            <person name="Engels R."/>
            <person name="Erickson J."/>
            <person name="Farina A."/>
            <person name="Faro S."/>
            <person name="Ferreira P."/>
            <person name="Fischer H."/>
            <person name="Fitzgerald M."/>
            <person name="Foley K."/>
            <person name="Gage D."/>
            <person name="Galagan J."/>
            <person name="Gearin G."/>
            <person name="Gnerre S."/>
            <person name="Gnirke A."/>
            <person name="Goyette A."/>
            <person name="Graham J."/>
            <person name="Grandbois E."/>
            <person name="Gyaltsen K."/>
            <person name="Hafez N."/>
            <person name="Hagopian D."/>
            <person name="Hagos B."/>
            <person name="Hall J."/>
            <person name="Hatcher B."/>
            <person name="Heller A."/>
            <person name="Higgins H."/>
            <person name="Honan T."/>
            <person name="Horn A."/>
            <person name="Houde N."/>
            <person name="Hughes L."/>
            <person name="Hulme W."/>
            <person name="Husby E."/>
            <person name="Iliev I."/>
            <person name="Jaffe D."/>
            <person name="Jones C."/>
            <person name="Kamal M."/>
            <person name="Kamat A."/>
            <person name="Kamvysselis M."/>
            <person name="Karlsson E."/>
            <person name="Kells C."/>
            <person name="Kieu A."/>
            <person name="Kisner P."/>
            <person name="Kodira C."/>
            <person name="Kulbokas E."/>
            <person name="Labutti K."/>
            <person name="Lama D."/>
            <person name="Landers T."/>
            <person name="Leger J."/>
            <person name="Levine S."/>
            <person name="Lewis D."/>
            <person name="Lewis T."/>
            <person name="Lindblad-toh K."/>
            <person name="Liu X."/>
            <person name="Lokyitsang T."/>
            <person name="Lokyitsang Y."/>
            <person name="Lucien O."/>
            <person name="Lui A."/>
            <person name="Ma L.J."/>
            <person name="Mabbitt R."/>
            <person name="Macdonald J."/>
            <person name="Maclean C."/>
            <person name="Major J."/>
            <person name="Manning J."/>
            <person name="Marabella R."/>
            <person name="Maru K."/>
            <person name="Matthews C."/>
            <person name="Mauceli E."/>
            <person name="Mccarthy M."/>
            <person name="Mcdonough S."/>
            <person name="Mcghee T."/>
            <person name="Meldrim J."/>
            <person name="Meneus L."/>
            <person name="Mesirov J."/>
            <person name="Mihalev A."/>
            <person name="Mihova T."/>
            <person name="Mikkelsen T."/>
            <person name="Mlenga V."/>
            <person name="Moru K."/>
            <person name="Mozes J."/>
            <person name="Mulrain L."/>
            <person name="Munson G."/>
            <person name="Naylor J."/>
            <person name="Newes C."/>
            <person name="Nguyen C."/>
            <person name="Nguyen N."/>
            <person name="Nguyen T."/>
            <person name="Nicol R."/>
            <person name="Nielsen C."/>
            <person name="Nizzari M."/>
            <person name="Norbu C."/>
            <person name="Norbu N."/>
            <person name="O'donnell P."/>
            <person name="Okoawo O."/>
            <person name="O'leary S."/>
            <person name="Omotosho B."/>
            <person name="O'neill K."/>
            <person name="Osman S."/>
            <person name="Parker S."/>
            <person name="Perrin D."/>
            <person name="Phunkhang P."/>
            <person name="Piqani B."/>
            <person name="Purcell S."/>
            <person name="Rachupka T."/>
            <person name="Ramasamy U."/>
            <person name="Rameau R."/>
            <person name="Ray V."/>
            <person name="Raymond C."/>
            <person name="Retta R."/>
            <person name="Richardson S."/>
            <person name="Rise C."/>
            <person name="Rodriguez J."/>
            <person name="Rogers J."/>
            <person name="Rogov P."/>
            <person name="Rutman M."/>
            <person name="Schupbach R."/>
            <person name="Seaman C."/>
            <person name="Settipalli S."/>
            <person name="Sharpe T."/>
            <person name="Sheridan J."/>
            <person name="Sherpa N."/>
            <person name="Shi J."/>
            <person name="Smirnov S."/>
            <person name="Smith C."/>
            <person name="Sougnez C."/>
            <person name="Spencer B."/>
            <person name="Stalker J."/>
            <person name="Stange-thomann N."/>
            <person name="Stavropoulos S."/>
            <person name="Stetson K."/>
            <person name="Stone C."/>
            <person name="Stone S."/>
            <person name="Stubbs M."/>
            <person name="Talamas J."/>
            <person name="Tchuinga P."/>
            <person name="Tenzing P."/>
            <person name="Tesfaye S."/>
            <person name="Theodore J."/>
            <person name="Thoulutsang Y."/>
            <person name="Topham K."/>
            <person name="Towey S."/>
            <person name="Tsamla T."/>
            <person name="Tsomo N."/>
            <person name="Vallee D."/>
            <person name="Vassiliev H."/>
            <person name="Venkataraman V."/>
            <person name="Vinson J."/>
            <person name="Vo A."/>
            <person name="Wade C."/>
            <person name="Wang S."/>
            <person name="Wangchuk T."/>
            <person name="Wangdi T."/>
            <person name="Whittaker C."/>
            <person name="Wilkinson J."/>
            <person name="Wu Y."/>
            <person name="Wyman D."/>
            <person name="Yadav S."/>
            <person name="Yang S."/>
            <person name="Yang X."/>
            <person name="Yeager S."/>
            <person name="Yee E."/>
            <person name="Young G."/>
            <person name="Zainoun J."/>
            <person name="Zembeck L."/>
            <person name="Zimmer A."/>
            <person name="Zody M."/>
            <person name="Lander E."/>
        </authorList>
    </citation>
    <scope>NUCLEOTIDE SEQUENCE [LARGE SCALE GENOMIC DNA]</scope>
</reference>
<dbReference type="PRINTS" id="PR00237">
    <property type="entry name" value="GPCRRHODOPSN"/>
</dbReference>
<dbReference type="GO" id="GO:0004930">
    <property type="term" value="F:G protein-coupled receptor activity"/>
    <property type="evidence" value="ECO:0007669"/>
    <property type="project" value="UniProtKB-KW"/>
</dbReference>